<dbReference type="AlphaFoldDB" id="A0AAX0UHB2"/>
<proteinExistence type="predicted"/>
<evidence type="ECO:0000313" key="3">
    <source>
        <dbReference type="Proteomes" id="UP000231878"/>
    </source>
</evidence>
<evidence type="ECO:0000256" key="1">
    <source>
        <dbReference type="SAM" id="MobiDB-lite"/>
    </source>
</evidence>
<name>A0AAX0UHB2_BURPE</name>
<gene>
    <name evidence="2" type="ORF">CWD88_01080</name>
</gene>
<comment type="caution">
    <text evidence="2">The sequence shown here is derived from an EMBL/GenBank/DDBJ whole genome shotgun (WGS) entry which is preliminary data.</text>
</comment>
<reference evidence="2 3" key="1">
    <citation type="submission" date="2017-11" db="EMBL/GenBank/DDBJ databases">
        <title>Molecular characterization of Burkholderia pseudomallei and closely related isolates from Vietnam.</title>
        <authorList>
            <person name="Ustinov D.V."/>
            <person name="Antonov A.S."/>
            <person name="Avdusheva E.F."/>
            <person name="Shpak I.M."/>
            <person name="Zakharova I.B."/>
            <person name="Thi L.A."/>
            <person name="Teteryatnikova N."/>
            <person name="Lopasteyskaya Y.A."/>
            <person name="Kuzyutina J.A."/>
            <person name="Ngo T.N."/>
            <person name="Victorov D.V."/>
        </authorList>
    </citation>
    <scope>NUCLEOTIDE SEQUENCE [LARGE SCALE GENOMIC DNA]</scope>
    <source>
        <strain evidence="2 3">V1512</strain>
    </source>
</reference>
<sequence length="87" mass="8648">MTRAPGATRVVPARPVCVHSRVGRAEAVAPRDPRLRKNAGTAVGPPRGFVVGAARCGDRRGRPPAAAPGQAGSGGTVDTPRAGGGAM</sequence>
<protein>
    <submittedName>
        <fullName evidence="2">Uncharacterized protein</fullName>
    </submittedName>
</protein>
<feature type="region of interest" description="Disordered" evidence="1">
    <location>
        <begin position="25"/>
        <end position="87"/>
    </location>
</feature>
<organism evidence="2 3">
    <name type="scientific">Burkholderia pseudomallei</name>
    <name type="common">Pseudomonas pseudomallei</name>
    <dbReference type="NCBI Taxonomy" id="28450"/>
    <lineage>
        <taxon>Bacteria</taxon>
        <taxon>Pseudomonadati</taxon>
        <taxon>Pseudomonadota</taxon>
        <taxon>Betaproteobacteria</taxon>
        <taxon>Burkholderiales</taxon>
        <taxon>Burkholderiaceae</taxon>
        <taxon>Burkholderia</taxon>
        <taxon>pseudomallei group</taxon>
    </lineage>
</organism>
<dbReference type="EMBL" id="PHRB01000001">
    <property type="protein sequence ID" value="PJO67911.1"/>
    <property type="molecule type" value="Genomic_DNA"/>
</dbReference>
<evidence type="ECO:0000313" key="2">
    <source>
        <dbReference type="EMBL" id="PJO67911.1"/>
    </source>
</evidence>
<accession>A0AAX0UHB2</accession>
<dbReference type="Proteomes" id="UP000231878">
    <property type="component" value="Unassembled WGS sequence"/>
</dbReference>